<protein>
    <submittedName>
        <fullName evidence="2">Uncharacterized protein</fullName>
    </submittedName>
</protein>
<feature type="region of interest" description="Disordered" evidence="1">
    <location>
        <begin position="174"/>
        <end position="196"/>
    </location>
</feature>
<keyword evidence="3" id="KW-1185">Reference proteome</keyword>
<name>A0ABP3GUL2_9ACTN</name>
<evidence type="ECO:0000313" key="2">
    <source>
        <dbReference type="EMBL" id="GAA0352170.1"/>
    </source>
</evidence>
<organism evidence="2 3">
    <name type="scientific">Streptomyces blastmyceticus</name>
    <dbReference type="NCBI Taxonomy" id="68180"/>
    <lineage>
        <taxon>Bacteria</taxon>
        <taxon>Bacillati</taxon>
        <taxon>Actinomycetota</taxon>
        <taxon>Actinomycetes</taxon>
        <taxon>Kitasatosporales</taxon>
        <taxon>Streptomycetaceae</taxon>
        <taxon>Streptomyces</taxon>
    </lineage>
</organism>
<evidence type="ECO:0000256" key="1">
    <source>
        <dbReference type="SAM" id="MobiDB-lite"/>
    </source>
</evidence>
<comment type="caution">
    <text evidence="2">The sequence shown here is derived from an EMBL/GenBank/DDBJ whole genome shotgun (WGS) entry which is preliminary data.</text>
</comment>
<gene>
    <name evidence="2" type="ORF">GCM10010319_31610</name>
</gene>
<proteinExistence type="predicted"/>
<sequence length="226" mass="22933">MERRSGVPGEPSASAQRAANLRMIALASVVALAIVLPLAAATAGPAGPASPEKARGRTGSPKGERGRTSAPLAAAGSASDLREPGPEPAPSPAVDAGEGFDGQRSGGDDVRDSTRCGPELAAPEGVEAQTCVLRQGADTWARTYYRNATGGPLTAVLTLMDPEGRTVEVQCRMGPSDDPDGCETPHAPTVRDPRERDAYSAVAEIAGADGRLLLRSGSNSPGGRAG</sequence>
<evidence type="ECO:0000313" key="3">
    <source>
        <dbReference type="Proteomes" id="UP001500063"/>
    </source>
</evidence>
<reference evidence="3" key="1">
    <citation type="journal article" date="2019" name="Int. J. Syst. Evol. Microbiol.">
        <title>The Global Catalogue of Microorganisms (GCM) 10K type strain sequencing project: providing services to taxonomists for standard genome sequencing and annotation.</title>
        <authorList>
            <consortium name="The Broad Institute Genomics Platform"/>
            <consortium name="The Broad Institute Genome Sequencing Center for Infectious Disease"/>
            <person name="Wu L."/>
            <person name="Ma J."/>
        </authorList>
    </citation>
    <scope>NUCLEOTIDE SEQUENCE [LARGE SCALE GENOMIC DNA]</scope>
    <source>
        <strain evidence="3">JCM 4565</strain>
    </source>
</reference>
<feature type="region of interest" description="Disordered" evidence="1">
    <location>
        <begin position="42"/>
        <end position="122"/>
    </location>
</feature>
<dbReference type="Proteomes" id="UP001500063">
    <property type="component" value="Unassembled WGS sequence"/>
</dbReference>
<dbReference type="EMBL" id="BAAABW010000016">
    <property type="protein sequence ID" value="GAA0352170.1"/>
    <property type="molecule type" value="Genomic_DNA"/>
</dbReference>
<accession>A0ABP3GUL2</accession>